<dbReference type="AlphaFoldDB" id="A0A915ICJ6"/>
<reference evidence="3" key="1">
    <citation type="submission" date="2022-11" db="UniProtKB">
        <authorList>
            <consortium name="WormBaseParasite"/>
        </authorList>
    </citation>
    <scope>IDENTIFICATION</scope>
</reference>
<keyword evidence="1" id="KW-1133">Transmembrane helix</keyword>
<name>A0A915ICJ6_ROMCU</name>
<keyword evidence="1" id="KW-0472">Membrane</keyword>
<feature type="transmembrane region" description="Helical" evidence="1">
    <location>
        <begin position="30"/>
        <end position="47"/>
    </location>
</feature>
<keyword evidence="2" id="KW-1185">Reference proteome</keyword>
<protein>
    <submittedName>
        <fullName evidence="3">Uncharacterized protein</fullName>
    </submittedName>
</protein>
<evidence type="ECO:0000256" key="1">
    <source>
        <dbReference type="SAM" id="Phobius"/>
    </source>
</evidence>
<evidence type="ECO:0000313" key="3">
    <source>
        <dbReference type="WBParaSite" id="nRc.2.0.1.t11622-RA"/>
    </source>
</evidence>
<proteinExistence type="predicted"/>
<keyword evidence="1" id="KW-0812">Transmembrane</keyword>
<sequence length="50" mass="5907">MATEKRMINKLAMTMFFLDILVFYELWLEYAHIIAGLQFIATLKNIVKNV</sequence>
<evidence type="ECO:0000313" key="2">
    <source>
        <dbReference type="Proteomes" id="UP000887565"/>
    </source>
</evidence>
<dbReference type="Proteomes" id="UP000887565">
    <property type="component" value="Unplaced"/>
</dbReference>
<organism evidence="2 3">
    <name type="scientific">Romanomermis culicivorax</name>
    <name type="common">Nematode worm</name>
    <dbReference type="NCBI Taxonomy" id="13658"/>
    <lineage>
        <taxon>Eukaryota</taxon>
        <taxon>Metazoa</taxon>
        <taxon>Ecdysozoa</taxon>
        <taxon>Nematoda</taxon>
        <taxon>Enoplea</taxon>
        <taxon>Dorylaimia</taxon>
        <taxon>Mermithida</taxon>
        <taxon>Mermithoidea</taxon>
        <taxon>Mermithidae</taxon>
        <taxon>Romanomermis</taxon>
    </lineage>
</organism>
<dbReference type="WBParaSite" id="nRc.2.0.1.t11622-RA">
    <property type="protein sequence ID" value="nRc.2.0.1.t11622-RA"/>
    <property type="gene ID" value="nRc.2.0.1.g11622"/>
</dbReference>
<accession>A0A915ICJ6</accession>